<dbReference type="EnsemblMetazoa" id="CLYHEMT006765.1">
    <property type="protein sequence ID" value="CLYHEMP006765.1"/>
    <property type="gene ID" value="CLYHEMG006765"/>
</dbReference>
<proteinExistence type="predicted"/>
<dbReference type="SMART" id="SM00137">
    <property type="entry name" value="MAM"/>
    <property type="match status" value="1"/>
</dbReference>
<evidence type="ECO:0000259" key="3">
    <source>
        <dbReference type="PROSITE" id="PS50060"/>
    </source>
</evidence>
<keyword evidence="5" id="KW-1185">Reference proteome</keyword>
<dbReference type="RefSeq" id="XP_066931955.1">
    <property type="nucleotide sequence ID" value="XM_067075854.1"/>
</dbReference>
<feature type="region of interest" description="Disordered" evidence="1">
    <location>
        <begin position="463"/>
        <end position="506"/>
    </location>
</feature>
<evidence type="ECO:0000313" key="5">
    <source>
        <dbReference type="Proteomes" id="UP000594262"/>
    </source>
</evidence>
<feature type="domain" description="MAM" evidence="3">
    <location>
        <begin position="109"/>
        <end position="276"/>
    </location>
</feature>
<dbReference type="PROSITE" id="PS50060">
    <property type="entry name" value="MAM_2"/>
    <property type="match status" value="2"/>
</dbReference>
<protein>
    <recommendedName>
        <fullName evidence="3">MAM domain-containing protein</fullName>
    </recommendedName>
</protein>
<feature type="chain" id="PRO_5029448752" description="MAM domain-containing protein" evidence="2">
    <location>
        <begin position="37"/>
        <end position="539"/>
    </location>
</feature>
<dbReference type="InterPro" id="IPR000998">
    <property type="entry name" value="MAM_dom"/>
</dbReference>
<dbReference type="SUPFAM" id="SSF49899">
    <property type="entry name" value="Concanavalin A-like lectins/glucanases"/>
    <property type="match status" value="1"/>
</dbReference>
<keyword evidence="2" id="KW-0732">Signal</keyword>
<accession>A0A7M5UZ41</accession>
<evidence type="ECO:0000256" key="2">
    <source>
        <dbReference type="SAM" id="SignalP"/>
    </source>
</evidence>
<dbReference type="AlphaFoldDB" id="A0A7M5UZ41"/>
<evidence type="ECO:0000256" key="1">
    <source>
        <dbReference type="SAM" id="MobiDB-lite"/>
    </source>
</evidence>
<dbReference type="Gene3D" id="2.60.120.200">
    <property type="match status" value="2"/>
</dbReference>
<dbReference type="Proteomes" id="UP000594262">
    <property type="component" value="Unplaced"/>
</dbReference>
<feature type="compositionally biased region" description="Basic residues" evidence="1">
    <location>
        <begin position="465"/>
        <end position="482"/>
    </location>
</feature>
<name>A0A7M5UZ41_9CNID</name>
<feature type="domain" description="MAM" evidence="3">
    <location>
        <begin position="285"/>
        <end position="452"/>
    </location>
</feature>
<sequence>MFRLLHFPISNALSTQWVQLLLATTLLFLLVNQVEADKPKSKWRDFIQISKATEQREGKSSYSEGSARLLERFGKLHQNFKDLKDELGYKEGKKINYTPPDPAAHLKESKCTLTGDCIWDFRQDNITSSFEWYRNFPFPENFPIRKHHYDADEIEKPLLIATVKNKKLKRNQHSILTTDVPIKKSKQCIDFYYYMFSDDGCDAIRFSVTLKCENHLDEVIIKTSGTKKKDWQYVLFDVEKPIGTKCQIQWKAAKGLSEDGKVGIDDVNIHYEPCPTQGRIFSTRLGCSFHKGFCLWGTSGELTWTPGKHEILSRSQNYVIKQESSKIFVNNSKTILHPNKSAVLTSPIAYNTHPKCLTFKWLKIADNFTYNPGNLTVSFIKANLTEQAWVDNYDELLAKDKGKRMVPWNLAMVDLPRKQEFKAEIKFHTNPKGALFFTAICEMRVLDGECEVHQIPTFHQAPFQTKKKKNKRKQRRSSHGKRKNPDVDFDQDEINPSVENLDEKGNPLPVKRSKVGKCFDCYEFVILVLYLFEFKKYLF</sequence>
<evidence type="ECO:0000313" key="4">
    <source>
        <dbReference type="EnsemblMetazoa" id="CLYHEMP006765.1"/>
    </source>
</evidence>
<dbReference type="GO" id="GO:0016020">
    <property type="term" value="C:membrane"/>
    <property type="evidence" value="ECO:0007669"/>
    <property type="project" value="InterPro"/>
</dbReference>
<dbReference type="InterPro" id="IPR013320">
    <property type="entry name" value="ConA-like_dom_sf"/>
</dbReference>
<dbReference type="GeneID" id="136819613"/>
<feature type="signal peptide" evidence="2">
    <location>
        <begin position="1"/>
        <end position="36"/>
    </location>
</feature>
<dbReference type="Pfam" id="PF00629">
    <property type="entry name" value="MAM"/>
    <property type="match status" value="2"/>
</dbReference>
<organism evidence="4 5">
    <name type="scientific">Clytia hemisphaerica</name>
    <dbReference type="NCBI Taxonomy" id="252671"/>
    <lineage>
        <taxon>Eukaryota</taxon>
        <taxon>Metazoa</taxon>
        <taxon>Cnidaria</taxon>
        <taxon>Hydrozoa</taxon>
        <taxon>Hydroidolina</taxon>
        <taxon>Leptothecata</taxon>
        <taxon>Obeliida</taxon>
        <taxon>Clytiidae</taxon>
        <taxon>Clytia</taxon>
    </lineage>
</organism>
<reference evidence="4" key="1">
    <citation type="submission" date="2021-01" db="UniProtKB">
        <authorList>
            <consortium name="EnsemblMetazoa"/>
        </authorList>
    </citation>
    <scope>IDENTIFICATION</scope>
</reference>